<keyword evidence="2" id="KW-0539">Nucleus</keyword>
<name>A0A0D2I449_9EURO</name>
<evidence type="ECO:0000256" key="3">
    <source>
        <dbReference type="SAM" id="MobiDB-lite"/>
    </source>
</evidence>
<dbReference type="InterPro" id="IPR011257">
    <property type="entry name" value="DNA_glycosylase"/>
</dbReference>
<dbReference type="GeneID" id="25298730"/>
<gene>
    <name evidence="5" type="ORF">Z518_10659</name>
</gene>
<reference evidence="5 6" key="1">
    <citation type="submission" date="2015-01" db="EMBL/GenBank/DDBJ databases">
        <title>The Genome Sequence of Rhinocladiella mackenzie CBS 650.93.</title>
        <authorList>
            <consortium name="The Broad Institute Genomics Platform"/>
            <person name="Cuomo C."/>
            <person name="de Hoog S."/>
            <person name="Gorbushina A."/>
            <person name="Stielow B."/>
            <person name="Teixiera M."/>
            <person name="Abouelleil A."/>
            <person name="Chapman S.B."/>
            <person name="Priest M."/>
            <person name="Young S.K."/>
            <person name="Wortman J."/>
            <person name="Nusbaum C."/>
            <person name="Birren B."/>
        </authorList>
    </citation>
    <scope>NUCLEOTIDE SEQUENCE [LARGE SCALE GENOMIC DNA]</scope>
    <source>
        <strain evidence="5 6">CBS 650.93</strain>
    </source>
</reference>
<feature type="domain" description="HhH-GPD" evidence="4">
    <location>
        <begin position="127"/>
        <end position="293"/>
    </location>
</feature>
<dbReference type="STRING" id="1442369.A0A0D2I449"/>
<dbReference type="GO" id="GO:0006285">
    <property type="term" value="P:base-excision repair, AP site formation"/>
    <property type="evidence" value="ECO:0007669"/>
    <property type="project" value="UniProtKB-ARBA"/>
</dbReference>
<evidence type="ECO:0000256" key="2">
    <source>
        <dbReference type="ARBA" id="ARBA00023242"/>
    </source>
</evidence>
<dbReference type="RefSeq" id="XP_013267655.1">
    <property type="nucleotide sequence ID" value="XM_013412201.1"/>
</dbReference>
<dbReference type="HOGENOM" id="CLU_017748_1_0_1"/>
<keyword evidence="6" id="KW-1185">Reference proteome</keyword>
<dbReference type="EMBL" id="KN847483">
    <property type="protein sequence ID" value="KIX00519.1"/>
    <property type="molecule type" value="Genomic_DNA"/>
</dbReference>
<dbReference type="OrthoDB" id="10265068at2759"/>
<evidence type="ECO:0000313" key="5">
    <source>
        <dbReference type="EMBL" id="KIX00519.1"/>
    </source>
</evidence>
<evidence type="ECO:0000259" key="4">
    <source>
        <dbReference type="SMART" id="SM00478"/>
    </source>
</evidence>
<proteinExistence type="predicted"/>
<organism evidence="5 6">
    <name type="scientific">Rhinocladiella mackenziei CBS 650.93</name>
    <dbReference type="NCBI Taxonomy" id="1442369"/>
    <lineage>
        <taxon>Eukaryota</taxon>
        <taxon>Fungi</taxon>
        <taxon>Dikarya</taxon>
        <taxon>Ascomycota</taxon>
        <taxon>Pezizomycotina</taxon>
        <taxon>Eurotiomycetes</taxon>
        <taxon>Chaetothyriomycetidae</taxon>
        <taxon>Chaetothyriales</taxon>
        <taxon>Herpotrichiellaceae</taxon>
        <taxon>Rhinocladiella</taxon>
    </lineage>
</organism>
<dbReference type="VEuPathDB" id="FungiDB:Z518_10659"/>
<dbReference type="InterPro" id="IPR045138">
    <property type="entry name" value="MeCP2/MBD4"/>
</dbReference>
<dbReference type="GO" id="GO:0003824">
    <property type="term" value="F:catalytic activity"/>
    <property type="evidence" value="ECO:0007669"/>
    <property type="project" value="InterPro"/>
</dbReference>
<evidence type="ECO:0000256" key="1">
    <source>
        <dbReference type="ARBA" id="ARBA00004123"/>
    </source>
</evidence>
<dbReference type="SUPFAM" id="SSF48150">
    <property type="entry name" value="DNA-glycosylase"/>
    <property type="match status" value="1"/>
</dbReference>
<feature type="compositionally biased region" description="Basic residues" evidence="3">
    <location>
        <begin position="74"/>
        <end position="87"/>
    </location>
</feature>
<dbReference type="SMART" id="SM00478">
    <property type="entry name" value="ENDO3c"/>
    <property type="match status" value="1"/>
</dbReference>
<dbReference type="Proteomes" id="UP000053617">
    <property type="component" value="Unassembled WGS sequence"/>
</dbReference>
<dbReference type="InterPro" id="IPR003265">
    <property type="entry name" value="HhH-GPD_domain"/>
</dbReference>
<feature type="region of interest" description="Disordered" evidence="3">
    <location>
        <begin position="1"/>
        <end position="23"/>
    </location>
</feature>
<feature type="region of interest" description="Disordered" evidence="3">
    <location>
        <begin position="37"/>
        <end position="87"/>
    </location>
</feature>
<dbReference type="PANTHER" id="PTHR15074">
    <property type="entry name" value="METHYL-CPG-BINDING PROTEIN"/>
    <property type="match status" value="1"/>
</dbReference>
<dbReference type="AlphaFoldDB" id="A0A0D2I449"/>
<dbReference type="PANTHER" id="PTHR15074:SF0">
    <property type="entry name" value="METHYL-CPG-BINDING DOMAIN PROTEIN 4-LIKE PROTEIN"/>
    <property type="match status" value="1"/>
</dbReference>
<accession>A0A0D2I449</accession>
<dbReference type="GO" id="GO:0005634">
    <property type="term" value="C:nucleus"/>
    <property type="evidence" value="ECO:0007669"/>
    <property type="project" value="UniProtKB-SubCell"/>
</dbReference>
<feature type="compositionally biased region" description="Basic and acidic residues" evidence="3">
    <location>
        <begin position="342"/>
        <end position="352"/>
    </location>
</feature>
<protein>
    <submittedName>
        <fullName evidence="5">Rhinocladiella mackenziei CBS 650.93 unplaced genomic scaffold supercont1.9, whole genome shotgun sequence</fullName>
    </submittedName>
</protein>
<feature type="region of interest" description="Disordered" evidence="3">
    <location>
        <begin position="342"/>
        <end position="387"/>
    </location>
</feature>
<evidence type="ECO:0000313" key="6">
    <source>
        <dbReference type="Proteomes" id="UP000053617"/>
    </source>
</evidence>
<dbReference type="Pfam" id="PF00730">
    <property type="entry name" value="HhH-GPD"/>
    <property type="match status" value="1"/>
</dbReference>
<feature type="compositionally biased region" description="Acidic residues" evidence="3">
    <location>
        <begin position="37"/>
        <end position="49"/>
    </location>
</feature>
<comment type="subcellular location">
    <subcellularLocation>
        <location evidence="1">Nucleus</location>
    </subcellularLocation>
</comment>
<sequence length="387" mass="43695">MRDGQQNEESTLETPLVTPARPQPRIYYGVNIDELSSDSDLSDVPDDIGPDPFLPELLSPPSPSRVHAVTAPTQKRHRPTKSPYFPHKHRPTFLTTLPFPPISHNTFGLMQERLAHDPFRLLIATIFLNKTPGERAMPVFYQLMSKYPTPADLAHAEVADITSVIYGLGFQNQRARKCVAMAKVWIEKPPEKGKRYKKLNYPLKGDSKDIKDGETLGDDDNRVAWEISHLPGLGPYSHDSWRMFCRDALRGIAKSWNGEGAKDPETFEPEWKRVIPLDKELRAYLTWMWLKEGWVWNKETGQRSKASEELMTTAKGGGVVVEEKGSDHLLVKEVERESLNDLKHEKRIERTAGEYLPGNSPKDGDEPGPEDANETINDAVVLASGRL</sequence>
<dbReference type="Gene3D" id="1.10.340.30">
    <property type="entry name" value="Hypothetical protein, domain 2"/>
    <property type="match status" value="1"/>
</dbReference>
<dbReference type="GO" id="GO:0003677">
    <property type="term" value="F:DNA binding"/>
    <property type="evidence" value="ECO:0007669"/>
    <property type="project" value="InterPro"/>
</dbReference>